<dbReference type="PANTHER" id="PTHR47197:SF3">
    <property type="entry name" value="DIHYDRO-HEME D1 DEHYDROGENASE"/>
    <property type="match status" value="1"/>
</dbReference>
<sequence>MTLKKHVILGLSLAMLAFSCSNDDDNTNLPIASGAYEDGILITNEGNFNQGNGSVSFVSNDFSISEPTIFSTVNGKLLGDTVQSITFHEDLAYIIVNNSQKIEVVNRYTFESVATINSGLNNPRYMTILLGKGYVTNWGDGNDPDDDFVAVINLQSNDVITTVAVGEGPERIVSNGTAAYVAHKGGYGQNNIVTVIDANASVLKTITVGDIPNSMVFDALGQLYVLAEGKPAWTNDETAGELSVINPTSNTVTSSLAFAKDQHPAHLAYGNAMYFYMNGSVYKFDTGIKSVPSTPEFTGVNFNYMTINEGVLYGVDAGNYTANGTLKTFDLSTNTSKNSVEVGIIPSGIYFN</sequence>
<evidence type="ECO:0000313" key="3">
    <source>
        <dbReference type="Proteomes" id="UP000321734"/>
    </source>
</evidence>
<accession>A0A5C7API0</accession>
<comment type="caution">
    <text evidence="2">The sequence shown here is derived from an EMBL/GenBank/DDBJ whole genome shotgun (WGS) entry which is preliminary data.</text>
</comment>
<dbReference type="InterPro" id="IPR015943">
    <property type="entry name" value="WD40/YVTN_repeat-like_dom_sf"/>
</dbReference>
<dbReference type="PANTHER" id="PTHR47197">
    <property type="entry name" value="PROTEIN NIRF"/>
    <property type="match status" value="1"/>
</dbReference>
<reference evidence="2 3" key="1">
    <citation type="submission" date="2019-08" db="EMBL/GenBank/DDBJ databases">
        <title>Genome sequence of Gelidibacter salicanalis IC162T.</title>
        <authorList>
            <person name="Bowman J.P."/>
        </authorList>
    </citation>
    <scope>NUCLEOTIDE SEQUENCE [LARGE SCALE GENOMIC DNA]</scope>
    <source>
        <strain evidence="2 3">IC162</strain>
    </source>
</reference>
<proteinExistence type="predicted"/>
<dbReference type="PROSITE" id="PS51257">
    <property type="entry name" value="PROKAR_LIPOPROTEIN"/>
    <property type="match status" value="1"/>
</dbReference>
<evidence type="ECO:0000313" key="2">
    <source>
        <dbReference type="EMBL" id="TXE10696.1"/>
    </source>
</evidence>
<dbReference type="Proteomes" id="UP000321734">
    <property type="component" value="Unassembled WGS sequence"/>
</dbReference>
<evidence type="ECO:0000256" key="1">
    <source>
        <dbReference type="SAM" id="SignalP"/>
    </source>
</evidence>
<dbReference type="AlphaFoldDB" id="A0A5C7API0"/>
<dbReference type="EMBL" id="VORX01000001">
    <property type="protein sequence ID" value="TXE10696.1"/>
    <property type="molecule type" value="Genomic_DNA"/>
</dbReference>
<dbReference type="InterPro" id="IPR031815">
    <property type="entry name" value="DUF5074"/>
</dbReference>
<dbReference type="InterPro" id="IPR051200">
    <property type="entry name" value="Host-pathogen_enzymatic-act"/>
</dbReference>
<organism evidence="2 3">
    <name type="scientific">Gelidibacter salicanalis</name>
    <dbReference type="NCBI Taxonomy" id="291193"/>
    <lineage>
        <taxon>Bacteria</taxon>
        <taxon>Pseudomonadati</taxon>
        <taxon>Bacteroidota</taxon>
        <taxon>Flavobacteriia</taxon>
        <taxon>Flavobacteriales</taxon>
        <taxon>Flavobacteriaceae</taxon>
        <taxon>Gelidibacter</taxon>
    </lineage>
</organism>
<name>A0A5C7API0_9FLAO</name>
<dbReference type="Pfam" id="PF16819">
    <property type="entry name" value="DUF5074"/>
    <property type="match status" value="1"/>
</dbReference>
<feature type="chain" id="PRO_5023002620" evidence="1">
    <location>
        <begin position="24"/>
        <end position="352"/>
    </location>
</feature>
<gene>
    <name evidence="2" type="ORF">ES711_01965</name>
</gene>
<dbReference type="RefSeq" id="WP_146889183.1">
    <property type="nucleotide sequence ID" value="NZ_VORX01000001.1"/>
</dbReference>
<keyword evidence="1" id="KW-0732">Signal</keyword>
<protein>
    <submittedName>
        <fullName evidence="2">YncE family protein</fullName>
    </submittedName>
</protein>
<dbReference type="InterPro" id="IPR011048">
    <property type="entry name" value="Haem_d1_sf"/>
</dbReference>
<feature type="signal peptide" evidence="1">
    <location>
        <begin position="1"/>
        <end position="23"/>
    </location>
</feature>
<dbReference type="OrthoDB" id="9773938at2"/>
<dbReference type="SUPFAM" id="SSF51004">
    <property type="entry name" value="C-terminal (heme d1) domain of cytochrome cd1-nitrite reductase"/>
    <property type="match status" value="1"/>
</dbReference>
<keyword evidence="3" id="KW-1185">Reference proteome</keyword>
<dbReference type="Gene3D" id="2.130.10.10">
    <property type="entry name" value="YVTN repeat-like/Quinoprotein amine dehydrogenase"/>
    <property type="match status" value="1"/>
</dbReference>